<dbReference type="GO" id="GO:0047472">
    <property type="term" value="F:3-carboxy-cis,cis-muconate cycloisomerase activity"/>
    <property type="evidence" value="ECO:0007669"/>
    <property type="project" value="UniProtKB-EC"/>
</dbReference>
<dbReference type="SUPFAM" id="SSF48557">
    <property type="entry name" value="L-aspartase-like"/>
    <property type="match status" value="1"/>
</dbReference>
<organism evidence="3 4">
    <name type="scientific">Paraflavisolibacter caeni</name>
    <dbReference type="NCBI Taxonomy" id="2982496"/>
    <lineage>
        <taxon>Bacteria</taxon>
        <taxon>Pseudomonadati</taxon>
        <taxon>Bacteroidota</taxon>
        <taxon>Chitinophagia</taxon>
        <taxon>Chitinophagales</taxon>
        <taxon>Chitinophagaceae</taxon>
        <taxon>Paraflavisolibacter</taxon>
    </lineage>
</organism>
<dbReference type="NCBIfam" id="TIGR02426">
    <property type="entry name" value="protocat_pcaB"/>
    <property type="match status" value="1"/>
</dbReference>
<dbReference type="PANTHER" id="PTHR43172:SF2">
    <property type="entry name" value="ADENYLOSUCCINATE LYASE C-TERMINAL DOMAIN-CONTAINING PROTEIN"/>
    <property type="match status" value="1"/>
</dbReference>
<dbReference type="PROSITE" id="PS00163">
    <property type="entry name" value="FUMARATE_LYASES"/>
    <property type="match status" value="1"/>
</dbReference>
<dbReference type="GO" id="GO:0019619">
    <property type="term" value="P:3,4-dihydroxybenzoate catabolic process"/>
    <property type="evidence" value="ECO:0007669"/>
    <property type="project" value="InterPro"/>
</dbReference>
<dbReference type="PRINTS" id="PR00145">
    <property type="entry name" value="ARGSUCLYASE"/>
</dbReference>
<dbReference type="CDD" id="cd01597">
    <property type="entry name" value="pCLME"/>
    <property type="match status" value="1"/>
</dbReference>
<dbReference type="InterPro" id="IPR020557">
    <property type="entry name" value="Fumarate_lyase_CS"/>
</dbReference>
<dbReference type="RefSeq" id="WP_279297223.1">
    <property type="nucleotide sequence ID" value="NZ_JAOTIF010000007.1"/>
</dbReference>
<reference evidence="3" key="2">
    <citation type="submission" date="2023-04" db="EMBL/GenBank/DDBJ databases">
        <title>Paracnuella aquatica gen. nov., sp. nov., a member of the family Chitinophagaceae isolated from a hot spring.</title>
        <authorList>
            <person name="Wang C."/>
        </authorList>
    </citation>
    <scope>NUCLEOTIDE SEQUENCE</scope>
    <source>
        <strain evidence="3">LB-8</strain>
    </source>
</reference>
<keyword evidence="4" id="KW-1185">Reference proteome</keyword>
<protein>
    <submittedName>
        <fullName evidence="3">3-carboxy-cis,cis-muconate cycloisomerase</fullName>
        <ecNumber evidence="3">5.5.1.2</ecNumber>
    </submittedName>
</protein>
<evidence type="ECO:0000259" key="2">
    <source>
        <dbReference type="SMART" id="SM00998"/>
    </source>
</evidence>
<dbReference type="GO" id="GO:0016829">
    <property type="term" value="F:lyase activity"/>
    <property type="evidence" value="ECO:0007669"/>
    <property type="project" value="UniProtKB-ARBA"/>
</dbReference>
<evidence type="ECO:0000256" key="1">
    <source>
        <dbReference type="ARBA" id="ARBA00034772"/>
    </source>
</evidence>
<dbReference type="InterPro" id="IPR022761">
    <property type="entry name" value="Fumarate_lyase_N"/>
</dbReference>
<comment type="caution">
    <text evidence="3">The sequence shown here is derived from an EMBL/GenBank/DDBJ whole genome shotgun (WGS) entry which is preliminary data.</text>
</comment>
<dbReference type="AlphaFoldDB" id="A0A9X2XUZ5"/>
<keyword evidence="3" id="KW-0413">Isomerase</keyword>
<comment type="similarity">
    <text evidence="1">Belongs to the class-II fumarase/aspartase family.</text>
</comment>
<name>A0A9X2XUZ5_9BACT</name>
<dbReference type="EMBL" id="JAOTIF010000007">
    <property type="protein sequence ID" value="MCU7549784.1"/>
    <property type="molecule type" value="Genomic_DNA"/>
</dbReference>
<evidence type="ECO:0000313" key="4">
    <source>
        <dbReference type="Proteomes" id="UP001155483"/>
    </source>
</evidence>
<reference evidence="3" key="1">
    <citation type="submission" date="2022-09" db="EMBL/GenBank/DDBJ databases">
        <authorList>
            <person name="Yuan C."/>
            <person name="Ke Z."/>
        </authorList>
    </citation>
    <scope>NUCLEOTIDE SEQUENCE</scope>
    <source>
        <strain evidence="3">LB-8</strain>
    </source>
</reference>
<dbReference type="EC" id="5.5.1.2" evidence="3"/>
<dbReference type="InterPro" id="IPR000362">
    <property type="entry name" value="Fumarate_lyase_fam"/>
</dbReference>
<dbReference type="Proteomes" id="UP001155483">
    <property type="component" value="Unassembled WGS sequence"/>
</dbReference>
<dbReference type="Pfam" id="PF00206">
    <property type="entry name" value="Lyase_1"/>
    <property type="match status" value="1"/>
</dbReference>
<dbReference type="PANTHER" id="PTHR43172">
    <property type="entry name" value="ADENYLOSUCCINATE LYASE"/>
    <property type="match status" value="1"/>
</dbReference>
<accession>A0A9X2XUZ5</accession>
<gene>
    <name evidence="3" type="primary">pcaB</name>
    <name evidence="3" type="ORF">OCK74_11700</name>
</gene>
<dbReference type="InterPro" id="IPR008948">
    <property type="entry name" value="L-Aspartase-like"/>
</dbReference>
<dbReference type="InterPro" id="IPR019468">
    <property type="entry name" value="AdenyloSucc_lyase_C"/>
</dbReference>
<dbReference type="Gene3D" id="1.20.200.10">
    <property type="entry name" value="Fumarase/aspartase (Central domain)"/>
    <property type="match status" value="1"/>
</dbReference>
<dbReference type="Pfam" id="PF10397">
    <property type="entry name" value="ADSL_C"/>
    <property type="match status" value="1"/>
</dbReference>
<dbReference type="Gene3D" id="1.10.40.30">
    <property type="entry name" value="Fumarase/aspartase (C-terminal domain)"/>
    <property type="match status" value="1"/>
</dbReference>
<sequence>MQHLYEAIFYDPKVNLLFRDEAIIQYMLQFESALAQAQAICGVIPGEAAQVISECCQVANINKEQLIADAALGGNVNIPLVKQLTSVVNQKDAAAAKYVHYGATSQDVIDSAVMLQLKDAIDLIAKGLDVLIEQLTLLVETHRNTVMIGRSFMQQARPITFGFKVAHWLDGILRSKEKVDDLLKENFVLQLGGAVGTFHGMMGRGLMVAEKMSGLLGLKMLSIPWHTQRDCLAAIATTLGILNGSLGKIAKDISLLMQTEIAEVFEPSGKGKGGSSTMPHKRNPVGCIAILANVQRVPSLVATMLGTMVQDHERGTGTWHAEWETISAIVQLTAGSLRKATEVTNGLEVDKEQMLRNIEITKGLIFAENISLALAEKIGKQEAHELIEKCCQEVQRSGMHLKNIVLENTVMRQYLTSSEIEGLFDPVRSIGLCEEWIKRVLNI</sequence>
<dbReference type="InterPro" id="IPR012789">
    <property type="entry name" value="Protocat_PcaB-like"/>
</dbReference>
<feature type="domain" description="Adenylosuccinate lyase C-terminal" evidence="2">
    <location>
        <begin position="362"/>
        <end position="441"/>
    </location>
</feature>
<dbReference type="PRINTS" id="PR00149">
    <property type="entry name" value="FUMRATELYASE"/>
</dbReference>
<proteinExistence type="inferred from homology"/>
<evidence type="ECO:0000313" key="3">
    <source>
        <dbReference type="EMBL" id="MCU7549784.1"/>
    </source>
</evidence>
<dbReference type="SMART" id="SM00998">
    <property type="entry name" value="ADSL_C"/>
    <property type="match status" value="1"/>
</dbReference>